<name>A0A8J2SKB6_9STRA</name>
<dbReference type="Proteomes" id="UP000789595">
    <property type="component" value="Unassembled WGS sequence"/>
</dbReference>
<keyword evidence="4" id="KW-0732">Signal</keyword>
<evidence type="ECO:0000256" key="4">
    <source>
        <dbReference type="SAM" id="SignalP"/>
    </source>
</evidence>
<dbReference type="EMBL" id="CAKKNE010000004">
    <property type="protein sequence ID" value="CAH0374563.1"/>
    <property type="molecule type" value="Genomic_DNA"/>
</dbReference>
<dbReference type="AlphaFoldDB" id="A0A8J2SKB6"/>
<keyword evidence="2" id="KW-0808">Transferase</keyword>
<feature type="domain" description="Glycosyltransferase 61 catalytic" evidence="5">
    <location>
        <begin position="113"/>
        <end position="268"/>
    </location>
</feature>
<keyword evidence="1" id="KW-0328">Glycosyltransferase</keyword>
<evidence type="ECO:0000313" key="7">
    <source>
        <dbReference type="Proteomes" id="UP000789595"/>
    </source>
</evidence>
<dbReference type="InterPro" id="IPR049625">
    <property type="entry name" value="Glyco_transf_61_cat"/>
</dbReference>
<feature type="chain" id="PRO_5035144370" description="Glycosyltransferase 61 catalytic domain-containing protein" evidence="4">
    <location>
        <begin position="20"/>
        <end position="363"/>
    </location>
</feature>
<keyword evidence="7" id="KW-1185">Reference proteome</keyword>
<dbReference type="PANTHER" id="PTHR20961">
    <property type="entry name" value="GLYCOSYLTRANSFERASE"/>
    <property type="match status" value="1"/>
</dbReference>
<comment type="caution">
    <text evidence="6">The sequence shown here is derived from an EMBL/GenBank/DDBJ whole genome shotgun (WGS) entry which is preliminary data.</text>
</comment>
<evidence type="ECO:0000313" key="6">
    <source>
        <dbReference type="EMBL" id="CAH0374563.1"/>
    </source>
</evidence>
<evidence type="ECO:0000256" key="1">
    <source>
        <dbReference type="ARBA" id="ARBA00022676"/>
    </source>
</evidence>
<accession>A0A8J2SKB6</accession>
<dbReference type="Pfam" id="PF04577">
    <property type="entry name" value="Glyco_transf_61"/>
    <property type="match status" value="1"/>
</dbReference>
<evidence type="ECO:0000259" key="5">
    <source>
        <dbReference type="Pfam" id="PF04577"/>
    </source>
</evidence>
<protein>
    <recommendedName>
        <fullName evidence="5">Glycosyltransferase 61 catalytic domain-containing protein</fullName>
    </recommendedName>
</protein>
<proteinExistence type="predicted"/>
<dbReference type="InterPro" id="IPR007657">
    <property type="entry name" value="Glycosyltransferase_61"/>
</dbReference>
<gene>
    <name evidence="6" type="ORF">PECAL_4P18550</name>
</gene>
<dbReference type="GO" id="GO:0016757">
    <property type="term" value="F:glycosyltransferase activity"/>
    <property type="evidence" value="ECO:0007669"/>
    <property type="project" value="UniProtKB-KW"/>
</dbReference>
<reference evidence="6" key="1">
    <citation type="submission" date="2021-11" db="EMBL/GenBank/DDBJ databases">
        <authorList>
            <consortium name="Genoscope - CEA"/>
            <person name="William W."/>
        </authorList>
    </citation>
    <scope>NUCLEOTIDE SEQUENCE</scope>
</reference>
<evidence type="ECO:0000256" key="3">
    <source>
        <dbReference type="ARBA" id="ARBA00023180"/>
    </source>
</evidence>
<evidence type="ECO:0000256" key="2">
    <source>
        <dbReference type="ARBA" id="ARBA00022679"/>
    </source>
</evidence>
<organism evidence="6 7">
    <name type="scientific">Pelagomonas calceolata</name>
    <dbReference type="NCBI Taxonomy" id="35677"/>
    <lineage>
        <taxon>Eukaryota</taxon>
        <taxon>Sar</taxon>
        <taxon>Stramenopiles</taxon>
        <taxon>Ochrophyta</taxon>
        <taxon>Pelagophyceae</taxon>
        <taxon>Pelagomonadales</taxon>
        <taxon>Pelagomonadaceae</taxon>
        <taxon>Pelagomonas</taxon>
    </lineage>
</organism>
<sequence>MMGWWSFSLAALSARVVVGTTWRGACIVPRTDSEGQDYFFQDGRGDGAAADGTMWLRRIAGGRRTCRTVHAPTVLLTAPPTNPVHQLMDVLWSVEALGEGVRLGRTHKVFVPMDASLNRTWLGWVLRRAYLGNRTTAQAAVELRADDGCLCFAGGLVVPEIARFRSAPPAGFSGRLRAALVRDQRRDGSRPRALVYAHASTRRRAWLNAGTFVARARRFGAVVAQPHDLGRLPPWRQCALFHESDFILAAHGGHMANLVCAGPGTVVVEMACPSRGTGWLEQIPAFFTELNLTYSYFPAVRSSCPRHGEHDANFTIDVDALWGHLGRLADGRLGSFVVPPDKVRRRPRPWIATIWKRLTTPPN</sequence>
<feature type="signal peptide" evidence="4">
    <location>
        <begin position="1"/>
        <end position="19"/>
    </location>
</feature>
<keyword evidence="3" id="KW-0325">Glycoprotein</keyword>